<keyword evidence="5 11" id="KW-0812">Transmembrane</keyword>
<evidence type="ECO:0000256" key="1">
    <source>
        <dbReference type="ARBA" id="ARBA00004571"/>
    </source>
</evidence>
<evidence type="ECO:0000256" key="8">
    <source>
        <dbReference type="ARBA" id="ARBA00023136"/>
    </source>
</evidence>
<dbReference type="AlphaFoldDB" id="A0A3N7HST2"/>
<evidence type="ECO:0000313" key="15">
    <source>
        <dbReference type="EMBL" id="RQP24823.1"/>
    </source>
</evidence>
<dbReference type="InterPro" id="IPR039426">
    <property type="entry name" value="TonB-dep_rcpt-like"/>
</dbReference>
<sequence>MCLLGSAVHAQTTASADEEDIALLYGDKSTVSIATGSRQSLRRAPAVATVITAQDIAAMGATDLDEVLETVPGVHVARNAQAYTPLYTIRGIYSELNPQTLVLQNGVPMTTLLVGNRGVIWGGLPLENIARIEIIRGPGSALYGADAFAGVINIITKGASDTPGTEFGVRAGSFKTRDGWIQHGGKLGPLDVAGYLRVGRTAGFKETITADAQTGLDAVFGTHASLAPGTVNTGVDSLDAGLDAAYGRLRVRAGYKLRDDMGTGPGIASALDPVGRLRSERLHGDVTWSDVELANDWRMTLTGSYFQYIQHLPGPVQLFPPGAFGGSFPEGMFGSPNTWERQVRVSAVVNFTGFADHNLRLGVGHDDLDMYRTQELKNFTFITSGPATGLPVPTPGGAVIEFPVDDSFIAPHRRQVNYVYVQDEWNIAKDWTLTGGVRRDQYSDFGGTTNPRIALVWDASLELTAKLLYGSAFRAPSFNEQYGVNPVASGNPSVMPETIKTLETAVQWQANKDLQVNMSVFRYEMEDIIRTTPNPAPAPGSTFQNAGAQRGHGAELEMVWDARRSLRLTGHYAYQRSIDKATGLDPGYAPHHHLYARSDWTFSSGWLLSGQLNYVADRKRAAGDTRPDVPDYTTLDLTLRSNRGKHAWELAGSVRNLFNADVREPTLASIPNDLPMPRRSLYLQAAYRF</sequence>
<proteinExistence type="inferred from homology"/>
<keyword evidence="7 12" id="KW-0798">TonB box</keyword>
<keyword evidence="9 15" id="KW-0675">Receptor</keyword>
<dbReference type="OrthoDB" id="9790771at2"/>
<evidence type="ECO:0000256" key="10">
    <source>
        <dbReference type="ARBA" id="ARBA00023237"/>
    </source>
</evidence>
<evidence type="ECO:0000256" key="6">
    <source>
        <dbReference type="ARBA" id="ARBA00022729"/>
    </source>
</evidence>
<protein>
    <submittedName>
        <fullName evidence="15">TonB-dependent receptor</fullName>
    </submittedName>
</protein>
<dbReference type="SUPFAM" id="SSF56935">
    <property type="entry name" value="Porins"/>
    <property type="match status" value="1"/>
</dbReference>
<keyword evidence="6" id="KW-0732">Signal</keyword>
<evidence type="ECO:0000256" key="11">
    <source>
        <dbReference type="PROSITE-ProRule" id="PRU01360"/>
    </source>
</evidence>
<dbReference type="Pfam" id="PF07715">
    <property type="entry name" value="Plug"/>
    <property type="match status" value="1"/>
</dbReference>
<keyword evidence="3 11" id="KW-0813">Transport</keyword>
<comment type="similarity">
    <text evidence="2 11 12">Belongs to the TonB-dependent receptor family.</text>
</comment>
<dbReference type="GO" id="GO:0044718">
    <property type="term" value="P:siderophore transmembrane transport"/>
    <property type="evidence" value="ECO:0007669"/>
    <property type="project" value="TreeGrafter"/>
</dbReference>
<keyword evidence="8 11" id="KW-0472">Membrane</keyword>
<dbReference type="PANTHER" id="PTHR30069:SF29">
    <property type="entry name" value="HEMOGLOBIN AND HEMOGLOBIN-HAPTOGLOBIN-BINDING PROTEIN 1-RELATED"/>
    <property type="match status" value="1"/>
</dbReference>
<organism evidence="15 16">
    <name type="scientific">Piscinibacter terrae</name>
    <dbReference type="NCBI Taxonomy" id="2496871"/>
    <lineage>
        <taxon>Bacteria</taxon>
        <taxon>Pseudomonadati</taxon>
        <taxon>Pseudomonadota</taxon>
        <taxon>Betaproteobacteria</taxon>
        <taxon>Burkholderiales</taxon>
        <taxon>Sphaerotilaceae</taxon>
        <taxon>Piscinibacter</taxon>
    </lineage>
</organism>
<dbReference type="PANTHER" id="PTHR30069">
    <property type="entry name" value="TONB-DEPENDENT OUTER MEMBRANE RECEPTOR"/>
    <property type="match status" value="1"/>
</dbReference>
<reference evidence="15 16" key="2">
    <citation type="submission" date="2018-12" db="EMBL/GenBank/DDBJ databases">
        <title>Rhizobacter gummiphilus sp. nov., a rubber-degrading bacterium isolated from the soil of a botanical garden in Japan.</title>
        <authorList>
            <person name="Shunsuke S.S."/>
        </authorList>
    </citation>
    <scope>NUCLEOTIDE SEQUENCE [LARGE SCALE GENOMIC DNA]</scope>
    <source>
        <strain evidence="15 16">S-16</strain>
    </source>
</reference>
<dbReference type="PROSITE" id="PS52016">
    <property type="entry name" value="TONB_DEPENDENT_REC_3"/>
    <property type="match status" value="1"/>
</dbReference>
<feature type="domain" description="TonB-dependent receptor plug" evidence="14">
    <location>
        <begin position="41"/>
        <end position="151"/>
    </location>
</feature>
<dbReference type="Gene3D" id="2.40.170.20">
    <property type="entry name" value="TonB-dependent receptor, beta-barrel domain"/>
    <property type="match status" value="1"/>
</dbReference>
<evidence type="ECO:0000256" key="9">
    <source>
        <dbReference type="ARBA" id="ARBA00023170"/>
    </source>
</evidence>
<dbReference type="InterPro" id="IPR000531">
    <property type="entry name" value="Beta-barrel_TonB"/>
</dbReference>
<evidence type="ECO:0000256" key="4">
    <source>
        <dbReference type="ARBA" id="ARBA00022452"/>
    </source>
</evidence>
<gene>
    <name evidence="15" type="ORF">DZC73_08060</name>
</gene>
<evidence type="ECO:0000256" key="7">
    <source>
        <dbReference type="ARBA" id="ARBA00023077"/>
    </source>
</evidence>
<dbReference type="Proteomes" id="UP000267464">
    <property type="component" value="Unassembled WGS sequence"/>
</dbReference>
<evidence type="ECO:0000313" key="16">
    <source>
        <dbReference type="Proteomes" id="UP000267464"/>
    </source>
</evidence>
<comment type="subcellular location">
    <subcellularLocation>
        <location evidence="1 11">Cell outer membrane</location>
        <topology evidence="1 11">Multi-pass membrane protein</topology>
    </subcellularLocation>
</comment>
<evidence type="ECO:0000259" key="13">
    <source>
        <dbReference type="Pfam" id="PF00593"/>
    </source>
</evidence>
<dbReference type="Gene3D" id="2.170.130.10">
    <property type="entry name" value="TonB-dependent receptor, plug domain"/>
    <property type="match status" value="1"/>
</dbReference>
<dbReference type="InterPro" id="IPR037066">
    <property type="entry name" value="Plug_dom_sf"/>
</dbReference>
<dbReference type="InterPro" id="IPR012910">
    <property type="entry name" value="Plug_dom"/>
</dbReference>
<reference evidence="15 16" key="1">
    <citation type="submission" date="2018-08" db="EMBL/GenBank/DDBJ databases">
        <authorList>
            <person name="Khan S.A."/>
            <person name="Jeon C.O."/>
            <person name="Chun B.H."/>
            <person name="Jeong S.E."/>
        </authorList>
    </citation>
    <scope>NUCLEOTIDE SEQUENCE [LARGE SCALE GENOMIC DNA]</scope>
    <source>
        <strain evidence="15 16">S-16</strain>
    </source>
</reference>
<keyword evidence="10 11" id="KW-0998">Cell outer membrane</keyword>
<feature type="domain" description="TonB-dependent receptor-like beta-barrel" evidence="13">
    <location>
        <begin position="269"/>
        <end position="657"/>
    </location>
</feature>
<dbReference type="Pfam" id="PF00593">
    <property type="entry name" value="TonB_dep_Rec_b-barrel"/>
    <property type="match status" value="1"/>
</dbReference>
<keyword evidence="4 11" id="KW-1134">Transmembrane beta strand</keyword>
<keyword evidence="16" id="KW-1185">Reference proteome</keyword>
<evidence type="ECO:0000259" key="14">
    <source>
        <dbReference type="Pfam" id="PF07715"/>
    </source>
</evidence>
<evidence type="ECO:0000256" key="3">
    <source>
        <dbReference type="ARBA" id="ARBA00022448"/>
    </source>
</evidence>
<evidence type="ECO:0000256" key="2">
    <source>
        <dbReference type="ARBA" id="ARBA00009810"/>
    </source>
</evidence>
<dbReference type="InterPro" id="IPR036942">
    <property type="entry name" value="Beta-barrel_TonB_sf"/>
</dbReference>
<evidence type="ECO:0000256" key="5">
    <source>
        <dbReference type="ARBA" id="ARBA00022692"/>
    </source>
</evidence>
<dbReference type="GO" id="GO:0015344">
    <property type="term" value="F:siderophore uptake transmembrane transporter activity"/>
    <property type="evidence" value="ECO:0007669"/>
    <property type="project" value="TreeGrafter"/>
</dbReference>
<comment type="caution">
    <text evidence="15">The sequence shown here is derived from an EMBL/GenBank/DDBJ whole genome shotgun (WGS) entry which is preliminary data.</text>
</comment>
<accession>A0A3N7HST2</accession>
<dbReference type="CDD" id="cd01347">
    <property type="entry name" value="ligand_gated_channel"/>
    <property type="match status" value="1"/>
</dbReference>
<evidence type="ECO:0000256" key="12">
    <source>
        <dbReference type="RuleBase" id="RU003357"/>
    </source>
</evidence>
<dbReference type="EMBL" id="QUSW01000002">
    <property type="protein sequence ID" value="RQP24823.1"/>
    <property type="molecule type" value="Genomic_DNA"/>
</dbReference>
<dbReference type="GO" id="GO:0009279">
    <property type="term" value="C:cell outer membrane"/>
    <property type="evidence" value="ECO:0007669"/>
    <property type="project" value="UniProtKB-SubCell"/>
</dbReference>
<name>A0A3N7HST2_9BURK</name>